<name>A0A9W7ZIS7_9FUNG</name>
<sequence length="330" mass="36616">MPRVLSIQSHVVSGYVGNKAATFPLQLLGFDVDAINTVQFSNHTGFNVWKGQRTDPASVLDLFEGLRLNGLDNYTHLLTGYMGNPESITVVRSILDQLRARHPHMCYVLDPVLGDDGHLYVPESMIGLYKRTLLPLAHLVTPNQFELERLTDTTVRTEADLRRAVAHLHDLGVPNVVVTSCELEDRPAATSDQGGRQLHLFGSQRIVTEEEGSTKDTLFRIDFPKLDGYFTGTGDLFCALLLAHFTGHEARVAAPDESERLALACATALSTMAAVMRRTLDAQRAAGVEFQPDLPRSRRPAELVRHCELSLIRSKGDIESPELRYQPVHL</sequence>
<dbReference type="InterPro" id="IPR013749">
    <property type="entry name" value="PM/HMP-P_kinase-1"/>
</dbReference>
<keyword evidence="9" id="KW-1185">Reference proteome</keyword>
<dbReference type="NCBIfam" id="TIGR00687">
    <property type="entry name" value="pyridox_kin"/>
    <property type="match status" value="1"/>
</dbReference>
<evidence type="ECO:0000256" key="3">
    <source>
        <dbReference type="ARBA" id="ARBA00022679"/>
    </source>
</evidence>
<evidence type="ECO:0000256" key="5">
    <source>
        <dbReference type="ARBA" id="ARBA00022777"/>
    </source>
</evidence>
<dbReference type="Proteomes" id="UP001150569">
    <property type="component" value="Unassembled WGS sequence"/>
</dbReference>
<comment type="similarity">
    <text evidence="1">Belongs to the pyridoxine kinase family.</text>
</comment>
<dbReference type="Pfam" id="PF08543">
    <property type="entry name" value="Phos_pyr_kin"/>
    <property type="match status" value="1"/>
</dbReference>
<evidence type="ECO:0000256" key="1">
    <source>
        <dbReference type="ARBA" id="ARBA00008805"/>
    </source>
</evidence>
<dbReference type="EMBL" id="JANBPT010001263">
    <property type="protein sequence ID" value="KAJ1909102.1"/>
    <property type="molecule type" value="Genomic_DNA"/>
</dbReference>
<feature type="domain" description="Pyridoxamine kinase/Phosphomethylpyrimidine kinase" evidence="7">
    <location>
        <begin position="79"/>
        <end position="211"/>
    </location>
</feature>
<evidence type="ECO:0000313" key="8">
    <source>
        <dbReference type="EMBL" id="KAJ1909102.1"/>
    </source>
</evidence>
<dbReference type="GO" id="GO:0005524">
    <property type="term" value="F:ATP binding"/>
    <property type="evidence" value="ECO:0007669"/>
    <property type="project" value="UniProtKB-KW"/>
</dbReference>
<dbReference type="Gene3D" id="3.40.1190.20">
    <property type="match status" value="1"/>
</dbReference>
<evidence type="ECO:0000256" key="6">
    <source>
        <dbReference type="ARBA" id="ARBA00022840"/>
    </source>
</evidence>
<dbReference type="OrthoDB" id="2104723at2759"/>
<dbReference type="GO" id="GO:0005829">
    <property type="term" value="C:cytosol"/>
    <property type="evidence" value="ECO:0007669"/>
    <property type="project" value="TreeGrafter"/>
</dbReference>
<organism evidence="8 9">
    <name type="scientific">Tieghemiomyces parasiticus</name>
    <dbReference type="NCBI Taxonomy" id="78921"/>
    <lineage>
        <taxon>Eukaryota</taxon>
        <taxon>Fungi</taxon>
        <taxon>Fungi incertae sedis</taxon>
        <taxon>Zoopagomycota</taxon>
        <taxon>Kickxellomycotina</taxon>
        <taxon>Dimargaritomycetes</taxon>
        <taxon>Dimargaritales</taxon>
        <taxon>Dimargaritaceae</taxon>
        <taxon>Tieghemiomyces</taxon>
    </lineage>
</organism>
<dbReference type="SUPFAM" id="SSF53613">
    <property type="entry name" value="Ribokinase-like"/>
    <property type="match status" value="1"/>
</dbReference>
<dbReference type="GO" id="GO:0008478">
    <property type="term" value="F:pyridoxal kinase activity"/>
    <property type="evidence" value="ECO:0007669"/>
    <property type="project" value="UniProtKB-EC"/>
</dbReference>
<dbReference type="CDD" id="cd01173">
    <property type="entry name" value="pyridoxal_pyridoxamine_kinase"/>
    <property type="match status" value="1"/>
</dbReference>
<evidence type="ECO:0000256" key="2">
    <source>
        <dbReference type="ARBA" id="ARBA00012104"/>
    </source>
</evidence>
<dbReference type="GO" id="GO:0009443">
    <property type="term" value="P:pyridoxal 5'-phosphate salvage"/>
    <property type="evidence" value="ECO:0007669"/>
    <property type="project" value="InterPro"/>
</dbReference>
<evidence type="ECO:0000256" key="4">
    <source>
        <dbReference type="ARBA" id="ARBA00022741"/>
    </source>
</evidence>
<dbReference type="EC" id="2.7.1.35" evidence="2"/>
<gene>
    <name evidence="8" type="ORF">IWQ60_011358</name>
</gene>
<dbReference type="InterPro" id="IPR029056">
    <property type="entry name" value="Ribokinase-like"/>
</dbReference>
<reference evidence="8" key="1">
    <citation type="submission" date="2022-07" db="EMBL/GenBank/DDBJ databases">
        <title>Phylogenomic reconstructions and comparative analyses of Kickxellomycotina fungi.</title>
        <authorList>
            <person name="Reynolds N.K."/>
            <person name="Stajich J.E."/>
            <person name="Barry K."/>
            <person name="Grigoriev I.V."/>
            <person name="Crous P."/>
            <person name="Smith M.E."/>
        </authorList>
    </citation>
    <scope>NUCLEOTIDE SEQUENCE</scope>
    <source>
        <strain evidence="8">RSA 861</strain>
    </source>
</reference>
<proteinExistence type="inferred from homology"/>
<evidence type="ECO:0000313" key="9">
    <source>
        <dbReference type="Proteomes" id="UP001150569"/>
    </source>
</evidence>
<dbReference type="InterPro" id="IPR004625">
    <property type="entry name" value="PyrdxlKinase"/>
</dbReference>
<dbReference type="AlphaFoldDB" id="A0A9W7ZIS7"/>
<keyword evidence="5" id="KW-0418">Kinase</keyword>
<evidence type="ECO:0000259" key="7">
    <source>
        <dbReference type="Pfam" id="PF08543"/>
    </source>
</evidence>
<keyword evidence="6" id="KW-0067">ATP-binding</keyword>
<keyword evidence="3" id="KW-0808">Transferase</keyword>
<dbReference type="PANTHER" id="PTHR10534:SF2">
    <property type="entry name" value="PYRIDOXAL KINASE"/>
    <property type="match status" value="1"/>
</dbReference>
<comment type="caution">
    <text evidence="8">The sequence shown here is derived from an EMBL/GenBank/DDBJ whole genome shotgun (WGS) entry which is preliminary data.</text>
</comment>
<keyword evidence="4" id="KW-0547">Nucleotide-binding</keyword>
<accession>A0A9W7ZIS7</accession>
<dbReference type="PANTHER" id="PTHR10534">
    <property type="entry name" value="PYRIDOXAL KINASE"/>
    <property type="match status" value="1"/>
</dbReference>
<protein>
    <recommendedName>
        <fullName evidence="2">pyridoxal kinase</fullName>
        <ecNumber evidence="2">2.7.1.35</ecNumber>
    </recommendedName>
</protein>